<dbReference type="SUPFAM" id="SSF48452">
    <property type="entry name" value="TPR-like"/>
    <property type="match status" value="1"/>
</dbReference>
<reference evidence="1" key="1">
    <citation type="submission" date="2021-02" db="EMBL/GenBank/DDBJ databases">
        <authorList>
            <person name="Nowell W R."/>
        </authorList>
    </citation>
    <scope>NUCLEOTIDE SEQUENCE</scope>
</reference>
<dbReference type="InterPro" id="IPR011990">
    <property type="entry name" value="TPR-like_helical_dom_sf"/>
</dbReference>
<feature type="non-terminal residue" evidence="1">
    <location>
        <position position="1"/>
    </location>
</feature>
<comment type="caution">
    <text evidence="1">The sequence shown here is derived from an EMBL/GenBank/DDBJ whole genome shotgun (WGS) entry which is preliminary data.</text>
</comment>
<dbReference type="Proteomes" id="UP000663848">
    <property type="component" value="Unassembled WGS sequence"/>
</dbReference>
<sequence>NFAEVLSFYQKVADFFDHMGKGSKAISFYSKALEIMEKILPIIISKALNIDDKKLPPDHPDLTSTYGRAGNAYAEIQEYSKVIELSEK</sequence>
<evidence type="ECO:0000313" key="1">
    <source>
        <dbReference type="EMBL" id="CAF4957225.1"/>
    </source>
</evidence>
<name>A0A821Y3N2_9BILA</name>
<dbReference type="EMBL" id="CAJOBR010023813">
    <property type="protein sequence ID" value="CAF4957225.1"/>
    <property type="molecule type" value="Genomic_DNA"/>
</dbReference>
<protein>
    <submittedName>
        <fullName evidence="1">Uncharacterized protein</fullName>
    </submittedName>
</protein>
<accession>A0A821Y3N2</accession>
<dbReference type="Gene3D" id="1.25.40.10">
    <property type="entry name" value="Tetratricopeptide repeat domain"/>
    <property type="match status" value="1"/>
</dbReference>
<proteinExistence type="predicted"/>
<dbReference type="AlphaFoldDB" id="A0A821Y3N2"/>
<evidence type="ECO:0000313" key="2">
    <source>
        <dbReference type="Proteomes" id="UP000663848"/>
    </source>
</evidence>
<gene>
    <name evidence="1" type="ORF">QYT958_LOCUS33962</name>
</gene>
<organism evidence="1 2">
    <name type="scientific">Rotaria socialis</name>
    <dbReference type="NCBI Taxonomy" id="392032"/>
    <lineage>
        <taxon>Eukaryota</taxon>
        <taxon>Metazoa</taxon>
        <taxon>Spiralia</taxon>
        <taxon>Gnathifera</taxon>
        <taxon>Rotifera</taxon>
        <taxon>Eurotatoria</taxon>
        <taxon>Bdelloidea</taxon>
        <taxon>Philodinida</taxon>
        <taxon>Philodinidae</taxon>
        <taxon>Rotaria</taxon>
    </lineage>
</organism>